<evidence type="ECO:0000313" key="10">
    <source>
        <dbReference type="Proteomes" id="UP000663829"/>
    </source>
</evidence>
<gene>
    <name evidence="8" type="ORF">GPM918_LOCUS24887</name>
    <name evidence="9" type="ORF">SRO942_LOCUS24890</name>
</gene>
<keyword evidence="6 7" id="KW-0503">Monooxygenase</keyword>
<evidence type="ECO:0000256" key="6">
    <source>
        <dbReference type="PIRNR" id="PIRNR000332"/>
    </source>
</evidence>
<dbReference type="SUPFAM" id="SSF51905">
    <property type="entry name" value="FAD/NAD(P)-binding domain"/>
    <property type="match status" value="2"/>
</dbReference>
<dbReference type="PANTHER" id="PTHR23023">
    <property type="entry name" value="DIMETHYLANILINE MONOOXYGENASE"/>
    <property type="match status" value="1"/>
</dbReference>
<dbReference type="InterPro" id="IPR000960">
    <property type="entry name" value="Flavin_mOase"/>
</dbReference>
<dbReference type="Gene3D" id="3.50.50.60">
    <property type="entry name" value="FAD/NAD(P)-binding domain"/>
    <property type="match status" value="2"/>
</dbReference>
<keyword evidence="10" id="KW-1185">Reference proteome</keyword>
<dbReference type="AlphaFoldDB" id="A0A814Y7F7"/>
<dbReference type="InterPro" id="IPR020946">
    <property type="entry name" value="Flavin_mOase-like"/>
</dbReference>
<keyword evidence="3 6" id="KW-0274">FAD</keyword>
<sequence length="486" mass="56468">MFQNNSLPAFNSNIGLVALRHLKDVADVECFDSQPEAGGLWHYTETSELTHANLESDVYYKQNGYLHPSIHEELIANVPRYLMQYKDFPVNAIATPMFMLRDNFFSYLLSYASHFKLSKYIRLNRLVSSVRLVSGFQDKREKQEWGLTSTKNDHRRFVVKYCSTTKTSKGVSPVGYAQFDYVVVCSGHNSFPIVPKIDGAENFQGLQMTAHHFRSYSTPDFRHKNVLIIGARYSGPDMFIQLLFNPYIDQNHVGTIYVSGDVSCLEKSTDFAHLYARQKIILKNGRVKSFGKTNVIFHDDTQAEIDLVIYCCGYHFRFSFLENEDKLINWSLNEHLGKYWGPLYSRMFCIKEPHLIFIGNHDHSIIIQLIMEKQCIVAKKVINNEIQLPSSQEMLKSFHEDLRKYLTLNKPLKDYYRLDTSVNDWSYIEQLRQLAKMKGNEIVDQTLKNIATKFLELASVGNWLSYRKYDFAQLELPGYRDTTDFL</sequence>
<keyword evidence="6" id="KW-0472">Membrane</keyword>
<evidence type="ECO:0000313" key="8">
    <source>
        <dbReference type="EMBL" id="CAF1225127.1"/>
    </source>
</evidence>
<keyword evidence="5 6" id="KW-0560">Oxidoreductase</keyword>
<dbReference type="EMBL" id="CAJNOQ010009437">
    <property type="protein sequence ID" value="CAF1225127.1"/>
    <property type="molecule type" value="Genomic_DNA"/>
</dbReference>
<protein>
    <recommendedName>
        <fullName evidence="7">Flavin-containing monooxygenase</fullName>
        <ecNumber evidence="7">1.-.-.-</ecNumber>
    </recommendedName>
</protein>
<dbReference type="GO" id="GO:0004499">
    <property type="term" value="F:N,N-dimethylaniline monooxygenase activity"/>
    <property type="evidence" value="ECO:0007669"/>
    <property type="project" value="UniProtKB-UniRule"/>
</dbReference>
<evidence type="ECO:0000256" key="4">
    <source>
        <dbReference type="ARBA" id="ARBA00022857"/>
    </source>
</evidence>
<keyword evidence="6" id="KW-0256">Endoplasmic reticulum</keyword>
<dbReference type="GO" id="GO:0050661">
    <property type="term" value="F:NADP binding"/>
    <property type="evidence" value="ECO:0007669"/>
    <property type="project" value="InterPro"/>
</dbReference>
<accession>A0A814Y7F7</accession>
<evidence type="ECO:0000256" key="7">
    <source>
        <dbReference type="RuleBase" id="RU361177"/>
    </source>
</evidence>
<organism evidence="8 10">
    <name type="scientific">Didymodactylos carnosus</name>
    <dbReference type="NCBI Taxonomy" id="1234261"/>
    <lineage>
        <taxon>Eukaryota</taxon>
        <taxon>Metazoa</taxon>
        <taxon>Spiralia</taxon>
        <taxon>Gnathifera</taxon>
        <taxon>Rotifera</taxon>
        <taxon>Eurotatoria</taxon>
        <taxon>Bdelloidea</taxon>
        <taxon>Philodinida</taxon>
        <taxon>Philodinidae</taxon>
        <taxon>Didymodactylos</taxon>
    </lineage>
</organism>
<proteinExistence type="inferred from homology"/>
<dbReference type="GO" id="GO:0005789">
    <property type="term" value="C:endoplasmic reticulum membrane"/>
    <property type="evidence" value="ECO:0007669"/>
    <property type="project" value="UniProtKB-SubCell"/>
</dbReference>
<evidence type="ECO:0000313" key="9">
    <source>
        <dbReference type="EMBL" id="CAF3988114.1"/>
    </source>
</evidence>
<name>A0A814Y7F7_9BILA</name>
<dbReference type="InterPro" id="IPR050346">
    <property type="entry name" value="FMO-like"/>
</dbReference>
<dbReference type="Proteomes" id="UP000663829">
    <property type="component" value="Unassembled WGS sequence"/>
</dbReference>
<dbReference type="OrthoDB" id="66881at2759"/>
<dbReference type="InterPro" id="IPR036188">
    <property type="entry name" value="FAD/NAD-bd_sf"/>
</dbReference>
<dbReference type="Proteomes" id="UP000681722">
    <property type="component" value="Unassembled WGS sequence"/>
</dbReference>
<comment type="cofactor">
    <cofactor evidence="6 7">
        <name>FAD</name>
        <dbReference type="ChEBI" id="CHEBI:57692"/>
    </cofactor>
</comment>
<dbReference type="EC" id="1.-.-.-" evidence="7"/>
<keyword evidence="4 6" id="KW-0521">NADP</keyword>
<dbReference type="PIRSF" id="PIRSF000332">
    <property type="entry name" value="FMO"/>
    <property type="match status" value="1"/>
</dbReference>
<evidence type="ECO:0000256" key="2">
    <source>
        <dbReference type="ARBA" id="ARBA00022630"/>
    </source>
</evidence>
<comment type="caution">
    <text evidence="8">The sequence shown here is derived from an EMBL/GenBank/DDBJ whole genome shotgun (WGS) entry which is preliminary data.</text>
</comment>
<dbReference type="GO" id="GO:0050660">
    <property type="term" value="F:flavin adenine dinucleotide binding"/>
    <property type="evidence" value="ECO:0007669"/>
    <property type="project" value="InterPro"/>
</dbReference>
<evidence type="ECO:0000256" key="1">
    <source>
        <dbReference type="ARBA" id="ARBA00009183"/>
    </source>
</evidence>
<reference evidence="8" key="1">
    <citation type="submission" date="2021-02" db="EMBL/GenBank/DDBJ databases">
        <authorList>
            <person name="Nowell W R."/>
        </authorList>
    </citation>
    <scope>NUCLEOTIDE SEQUENCE</scope>
</reference>
<keyword evidence="2 6" id="KW-0285">Flavoprotein</keyword>
<comment type="subcellular location">
    <subcellularLocation>
        <location evidence="6">Endoplasmic reticulum membrane</location>
    </subcellularLocation>
</comment>
<comment type="similarity">
    <text evidence="1 6 7">Belongs to the FMO family.</text>
</comment>
<dbReference type="EMBL" id="CAJOBC010009440">
    <property type="protein sequence ID" value="CAF3988114.1"/>
    <property type="molecule type" value="Genomic_DNA"/>
</dbReference>
<evidence type="ECO:0000256" key="3">
    <source>
        <dbReference type="ARBA" id="ARBA00022827"/>
    </source>
</evidence>
<evidence type="ECO:0000256" key="5">
    <source>
        <dbReference type="ARBA" id="ARBA00023002"/>
    </source>
</evidence>
<dbReference type="Pfam" id="PF00743">
    <property type="entry name" value="FMO-like"/>
    <property type="match status" value="2"/>
</dbReference>